<sequence>MVQMCIKRSALEFGIQSWEFPGGVLRVAALVLVL</sequence>
<name>A0A378TNJ2_9MYCO</name>
<dbReference type="EMBL" id="UGQT01000001">
    <property type="protein sequence ID" value="STZ62362.1"/>
    <property type="molecule type" value="Genomic_DNA"/>
</dbReference>
<dbReference type="Proteomes" id="UP000254978">
    <property type="component" value="Unassembled WGS sequence"/>
</dbReference>
<accession>A0A378TNJ2</accession>
<evidence type="ECO:0000313" key="2">
    <source>
        <dbReference type="Proteomes" id="UP000254978"/>
    </source>
</evidence>
<keyword evidence="2" id="KW-1185">Reference proteome</keyword>
<organism evidence="1 2">
    <name type="scientific">Mycolicibacterium tokaiense</name>
    <dbReference type="NCBI Taxonomy" id="39695"/>
    <lineage>
        <taxon>Bacteria</taxon>
        <taxon>Bacillati</taxon>
        <taxon>Actinomycetota</taxon>
        <taxon>Actinomycetes</taxon>
        <taxon>Mycobacteriales</taxon>
        <taxon>Mycobacteriaceae</taxon>
        <taxon>Mycolicibacterium</taxon>
    </lineage>
</organism>
<proteinExistence type="predicted"/>
<gene>
    <name evidence="1" type="ORF">NCTC10821_05931</name>
</gene>
<dbReference type="AlphaFoldDB" id="A0A378TNJ2"/>
<reference evidence="1 2" key="1">
    <citation type="submission" date="2018-06" db="EMBL/GenBank/DDBJ databases">
        <authorList>
            <consortium name="Pathogen Informatics"/>
            <person name="Doyle S."/>
        </authorList>
    </citation>
    <scope>NUCLEOTIDE SEQUENCE [LARGE SCALE GENOMIC DNA]</scope>
    <source>
        <strain evidence="1 2">NCTC10821</strain>
    </source>
</reference>
<protein>
    <submittedName>
        <fullName evidence="1">Uncharacterized protein</fullName>
    </submittedName>
</protein>
<evidence type="ECO:0000313" key="1">
    <source>
        <dbReference type="EMBL" id="STZ62362.1"/>
    </source>
</evidence>